<evidence type="ECO:0000313" key="2">
    <source>
        <dbReference type="EMBL" id="RQM14036.1"/>
    </source>
</evidence>
<evidence type="ECO:0000256" key="1">
    <source>
        <dbReference type="SAM" id="MobiDB-lite"/>
    </source>
</evidence>
<evidence type="ECO:0000313" key="3">
    <source>
        <dbReference type="Proteomes" id="UP000286097"/>
    </source>
</evidence>
<dbReference type="Proteomes" id="UP000286097">
    <property type="component" value="Unassembled WGS sequence"/>
</dbReference>
<feature type="region of interest" description="Disordered" evidence="1">
    <location>
        <begin position="72"/>
        <end position="131"/>
    </location>
</feature>
<protein>
    <submittedName>
        <fullName evidence="2">Uncharacterized protein</fullName>
    </submittedName>
</protein>
<organism evidence="2 3">
    <name type="scientific">Peronospora effusa</name>
    <dbReference type="NCBI Taxonomy" id="542832"/>
    <lineage>
        <taxon>Eukaryota</taxon>
        <taxon>Sar</taxon>
        <taxon>Stramenopiles</taxon>
        <taxon>Oomycota</taxon>
        <taxon>Peronosporomycetes</taxon>
        <taxon>Peronosporales</taxon>
        <taxon>Peronosporaceae</taxon>
        <taxon>Peronospora</taxon>
    </lineage>
</organism>
<feature type="compositionally biased region" description="Acidic residues" evidence="1">
    <location>
        <begin position="188"/>
        <end position="211"/>
    </location>
</feature>
<feature type="region of interest" description="Disordered" evidence="1">
    <location>
        <begin position="188"/>
        <end position="222"/>
    </location>
</feature>
<gene>
    <name evidence="2" type="ORF">DD237_000267</name>
</gene>
<comment type="caution">
    <text evidence="2">The sequence shown here is derived from an EMBL/GenBank/DDBJ whole genome shotgun (WGS) entry which is preliminary data.</text>
</comment>
<dbReference type="AlphaFoldDB" id="A0A425CAJ4"/>
<reference evidence="2 3" key="1">
    <citation type="submission" date="2018-06" db="EMBL/GenBank/DDBJ databases">
        <title>Comparative genomics of downy mildews reveals potential adaptations to biotrophy.</title>
        <authorList>
            <person name="Fletcher K."/>
            <person name="Klosterman S.J."/>
            <person name="Derevnina L."/>
            <person name="Martin F."/>
            <person name="Koike S."/>
            <person name="Reyes Chin-Wo S."/>
            <person name="Mou B."/>
            <person name="Michelmore R."/>
        </authorList>
    </citation>
    <scope>NUCLEOTIDE SEQUENCE [LARGE SCALE GENOMIC DNA]</scope>
    <source>
        <strain evidence="2 3">R13</strain>
    </source>
</reference>
<dbReference type="EMBL" id="QKXF01000221">
    <property type="protein sequence ID" value="RQM14036.1"/>
    <property type="molecule type" value="Genomic_DNA"/>
</dbReference>
<proteinExistence type="predicted"/>
<sequence>MNLRQAQRTLSELIAKCEAAHIELPENPLEARAEAVESIIHSLMDGKPNLKDAQDELQQKFGIQDEWRQHLGNEEPKRLHRRQSDQKRATIHEKKDVKLTQGTDGESVQYHSSKTATVTRLKKQAKREESSLQETAAVKVSKKTESSRDVIVREVSDDAEEKGNVVMDNHGKSVLPGSPDQDMIELLQDLDEDEIEDKEGDNDTSSDEDEDIGKAHARILVS</sequence>
<dbReference type="VEuPathDB" id="FungiDB:DD237_000267"/>
<feature type="compositionally biased region" description="Basic and acidic residues" evidence="1">
    <location>
        <begin position="72"/>
        <end position="98"/>
    </location>
</feature>
<accession>A0A425CAJ4</accession>
<name>A0A425CAJ4_9STRA</name>
<feature type="compositionally biased region" description="Polar residues" evidence="1">
    <location>
        <begin position="100"/>
        <end position="118"/>
    </location>
</feature>